<organism evidence="3 4">
    <name type="scientific">Candidatus Eubacterium avistercoris</name>
    <dbReference type="NCBI Taxonomy" id="2838567"/>
    <lineage>
        <taxon>Bacteria</taxon>
        <taxon>Bacillati</taxon>
        <taxon>Bacillota</taxon>
        <taxon>Clostridia</taxon>
        <taxon>Eubacteriales</taxon>
        <taxon>Eubacteriaceae</taxon>
        <taxon>Eubacterium</taxon>
    </lineage>
</organism>
<dbReference type="EMBL" id="DXCH01000212">
    <property type="protein sequence ID" value="HIZ07811.1"/>
    <property type="molecule type" value="Genomic_DNA"/>
</dbReference>
<accession>A0A9D2IGK7</accession>
<feature type="domain" description="Alpha/beta hydrolase fold-5" evidence="2">
    <location>
        <begin position="73"/>
        <end position="234"/>
    </location>
</feature>
<evidence type="ECO:0000313" key="4">
    <source>
        <dbReference type="Proteomes" id="UP000824024"/>
    </source>
</evidence>
<dbReference type="AlphaFoldDB" id="A0A9D2IGK7"/>
<sequence length="246" mass="27368">MRKEGKTMKKWKKRLLIPGVVLAGAAVAFIIYVSNYYHSEAVVSYGERDGIQVQAGENYIEFLPGEKEADTAFVFYPGAKVEYTSYAPLMERLAGEGIACYLMHMPCNLAVLDMNSADEIRREYDYDNWYVGGHSLGGAMAAAYVSKNAEDYDGLVLLGAYSTKDLSDSGLKVLSIYGSEDRVLNREKYEEDKDNLPAGFSELEIPGGNHAYYGAYGEQKGDGHARITPEKQQEETAGEILDWMEE</sequence>
<gene>
    <name evidence="3" type="ORF">IAA08_07750</name>
</gene>
<feature type="region of interest" description="Disordered" evidence="1">
    <location>
        <begin position="221"/>
        <end position="246"/>
    </location>
</feature>
<protein>
    <submittedName>
        <fullName evidence="3">Alpha/beta hydrolase</fullName>
    </submittedName>
</protein>
<evidence type="ECO:0000313" key="3">
    <source>
        <dbReference type="EMBL" id="HIZ07811.1"/>
    </source>
</evidence>
<evidence type="ECO:0000259" key="2">
    <source>
        <dbReference type="Pfam" id="PF12695"/>
    </source>
</evidence>
<dbReference type="GO" id="GO:0016787">
    <property type="term" value="F:hydrolase activity"/>
    <property type="evidence" value="ECO:0007669"/>
    <property type="project" value="UniProtKB-KW"/>
</dbReference>
<proteinExistence type="predicted"/>
<feature type="compositionally biased region" description="Basic and acidic residues" evidence="1">
    <location>
        <begin position="221"/>
        <end position="234"/>
    </location>
</feature>
<keyword evidence="3" id="KW-0378">Hydrolase</keyword>
<name>A0A9D2IGK7_9FIRM</name>
<comment type="caution">
    <text evidence="3">The sequence shown here is derived from an EMBL/GenBank/DDBJ whole genome shotgun (WGS) entry which is preliminary data.</text>
</comment>
<dbReference type="Pfam" id="PF12695">
    <property type="entry name" value="Abhydrolase_5"/>
    <property type="match status" value="1"/>
</dbReference>
<dbReference type="InterPro" id="IPR029058">
    <property type="entry name" value="AB_hydrolase_fold"/>
</dbReference>
<evidence type="ECO:0000256" key="1">
    <source>
        <dbReference type="SAM" id="MobiDB-lite"/>
    </source>
</evidence>
<reference evidence="3" key="2">
    <citation type="submission" date="2021-04" db="EMBL/GenBank/DDBJ databases">
        <authorList>
            <person name="Gilroy R."/>
        </authorList>
    </citation>
    <scope>NUCLEOTIDE SEQUENCE</scope>
    <source>
        <strain evidence="3">CHK192-9172</strain>
    </source>
</reference>
<dbReference type="InterPro" id="IPR029059">
    <property type="entry name" value="AB_hydrolase_5"/>
</dbReference>
<dbReference type="Gene3D" id="3.40.50.1820">
    <property type="entry name" value="alpha/beta hydrolase"/>
    <property type="match status" value="1"/>
</dbReference>
<dbReference type="SUPFAM" id="SSF53474">
    <property type="entry name" value="alpha/beta-Hydrolases"/>
    <property type="match status" value="1"/>
</dbReference>
<dbReference type="Proteomes" id="UP000824024">
    <property type="component" value="Unassembled WGS sequence"/>
</dbReference>
<reference evidence="3" key="1">
    <citation type="journal article" date="2021" name="PeerJ">
        <title>Extensive microbial diversity within the chicken gut microbiome revealed by metagenomics and culture.</title>
        <authorList>
            <person name="Gilroy R."/>
            <person name="Ravi A."/>
            <person name="Getino M."/>
            <person name="Pursley I."/>
            <person name="Horton D.L."/>
            <person name="Alikhan N.F."/>
            <person name="Baker D."/>
            <person name="Gharbi K."/>
            <person name="Hall N."/>
            <person name="Watson M."/>
            <person name="Adriaenssens E.M."/>
            <person name="Foster-Nyarko E."/>
            <person name="Jarju S."/>
            <person name="Secka A."/>
            <person name="Antonio M."/>
            <person name="Oren A."/>
            <person name="Chaudhuri R.R."/>
            <person name="La Ragione R."/>
            <person name="Hildebrand F."/>
            <person name="Pallen M.J."/>
        </authorList>
    </citation>
    <scope>NUCLEOTIDE SEQUENCE</scope>
    <source>
        <strain evidence="3">CHK192-9172</strain>
    </source>
</reference>